<keyword evidence="10" id="KW-0813">Transport</keyword>
<keyword evidence="4 10" id="KW-1133">Transmembrane helix</keyword>
<gene>
    <name evidence="10 11" type="primary">crcB</name>
    <name evidence="10" type="synonym">fluC</name>
    <name evidence="11" type="ORF">J0911_12125</name>
</gene>
<feature type="transmembrane region" description="Helical" evidence="10">
    <location>
        <begin position="69"/>
        <end position="87"/>
    </location>
</feature>
<comment type="similarity">
    <text evidence="7 10">Belongs to the fluoride channel Fluc/FEX (TC 1.A.43) family.</text>
</comment>
<keyword evidence="5 10" id="KW-0472">Membrane</keyword>
<dbReference type="InterPro" id="IPR003691">
    <property type="entry name" value="FluC"/>
</dbReference>
<comment type="subcellular location">
    <subcellularLocation>
        <location evidence="1 10">Cell membrane</location>
        <topology evidence="1 10">Multi-pass membrane protein</topology>
    </subcellularLocation>
</comment>
<evidence type="ECO:0000256" key="8">
    <source>
        <dbReference type="ARBA" id="ARBA00035585"/>
    </source>
</evidence>
<dbReference type="PANTHER" id="PTHR28259">
    <property type="entry name" value="FLUORIDE EXPORT PROTEIN 1-RELATED"/>
    <property type="match status" value="1"/>
</dbReference>
<comment type="caution">
    <text evidence="11">The sequence shown here is derived from an EMBL/GenBank/DDBJ whole genome shotgun (WGS) entry which is preliminary data.</text>
</comment>
<evidence type="ECO:0000256" key="3">
    <source>
        <dbReference type="ARBA" id="ARBA00022692"/>
    </source>
</evidence>
<protein>
    <recommendedName>
        <fullName evidence="10">Fluoride-specific ion channel FluC</fullName>
    </recommendedName>
</protein>
<evidence type="ECO:0000256" key="5">
    <source>
        <dbReference type="ARBA" id="ARBA00023136"/>
    </source>
</evidence>
<dbReference type="Pfam" id="PF02537">
    <property type="entry name" value="CRCB"/>
    <property type="match status" value="1"/>
</dbReference>
<evidence type="ECO:0000256" key="4">
    <source>
        <dbReference type="ARBA" id="ARBA00022989"/>
    </source>
</evidence>
<evidence type="ECO:0000313" key="12">
    <source>
        <dbReference type="Proteomes" id="UP000664617"/>
    </source>
</evidence>
<feature type="binding site" evidence="10">
    <location>
        <position position="77"/>
    </location>
    <ligand>
        <name>Na(+)</name>
        <dbReference type="ChEBI" id="CHEBI:29101"/>
        <note>structural</note>
    </ligand>
</feature>
<comment type="activity regulation">
    <text evidence="10">Na(+) is not transported, but it plays an essential structural role and its presence is essential for fluoride channel function.</text>
</comment>
<evidence type="ECO:0000256" key="6">
    <source>
        <dbReference type="ARBA" id="ARBA00023303"/>
    </source>
</evidence>
<dbReference type="NCBIfam" id="TIGR00494">
    <property type="entry name" value="crcB"/>
    <property type="match status" value="1"/>
</dbReference>
<evidence type="ECO:0000256" key="2">
    <source>
        <dbReference type="ARBA" id="ARBA00022475"/>
    </source>
</evidence>
<comment type="catalytic activity">
    <reaction evidence="8">
        <text>fluoride(in) = fluoride(out)</text>
        <dbReference type="Rhea" id="RHEA:76159"/>
        <dbReference type="ChEBI" id="CHEBI:17051"/>
    </reaction>
    <physiologicalReaction direction="left-to-right" evidence="8">
        <dbReference type="Rhea" id="RHEA:76160"/>
    </physiologicalReaction>
</comment>
<feature type="transmembrane region" description="Helical" evidence="10">
    <location>
        <begin position="99"/>
        <end position="126"/>
    </location>
</feature>
<keyword evidence="2 10" id="KW-1003">Cell membrane</keyword>
<evidence type="ECO:0000256" key="9">
    <source>
        <dbReference type="ARBA" id="ARBA00049940"/>
    </source>
</evidence>
<keyword evidence="12" id="KW-1185">Reference proteome</keyword>
<name>A0ABS3I9R5_9MICO</name>
<dbReference type="HAMAP" id="MF_00454">
    <property type="entry name" value="FluC"/>
    <property type="match status" value="1"/>
</dbReference>
<evidence type="ECO:0000256" key="1">
    <source>
        <dbReference type="ARBA" id="ARBA00004651"/>
    </source>
</evidence>
<dbReference type="RefSeq" id="WP_207275691.1">
    <property type="nucleotide sequence ID" value="NZ_JAFMPK010000044.1"/>
</dbReference>
<keyword evidence="10" id="KW-0479">Metal-binding</keyword>
<keyword evidence="6 10" id="KW-0407">Ion channel</keyword>
<keyword evidence="3 10" id="KW-0812">Transmembrane</keyword>
<comment type="function">
    <text evidence="9 10">Fluoride-specific ion channel. Important for reducing fluoride concentration in the cell, thus reducing its toxicity.</text>
</comment>
<evidence type="ECO:0000313" key="11">
    <source>
        <dbReference type="EMBL" id="MBO0609771.1"/>
    </source>
</evidence>
<sequence>MNLLLVAGGGAVGAVARFVVDGTIRSRSHGPFPWGTFVVNVAGSLVIGLVAGFILFAGHEPGDVAPWRLALATGLCGGFTTFSTAMVEAVRLARSGRTRWALAGVLGTLGATVTAVAAGIAVVGLVT</sequence>
<dbReference type="PANTHER" id="PTHR28259:SF1">
    <property type="entry name" value="FLUORIDE EXPORT PROTEIN 1-RELATED"/>
    <property type="match status" value="1"/>
</dbReference>
<feature type="transmembrane region" description="Helical" evidence="10">
    <location>
        <begin position="32"/>
        <end position="57"/>
    </location>
</feature>
<reference evidence="12" key="2">
    <citation type="submission" date="2023-07" db="EMBL/GenBank/DDBJ databases">
        <title>Myceligenerans salitolerans sp. nov., a halotolerant actinomycete isolated from a salt lake in Xinjiang, China.</title>
        <authorList>
            <person name="Guan T."/>
        </authorList>
    </citation>
    <scope>NUCLEOTIDE SEQUENCE [LARGE SCALE GENOMIC DNA]</scope>
    <source>
        <strain evidence="12">XHU 5031</strain>
    </source>
</reference>
<accession>A0ABS3I9R5</accession>
<keyword evidence="10" id="KW-0406">Ion transport</keyword>
<keyword evidence="10" id="KW-0915">Sodium</keyword>
<reference evidence="11 12" key="1">
    <citation type="submission" date="2021-03" db="EMBL/GenBank/DDBJ databases">
        <authorList>
            <person name="Xin L."/>
        </authorList>
    </citation>
    <scope>NUCLEOTIDE SEQUENCE [LARGE SCALE GENOMIC DNA]</scope>
    <source>
        <strain evidence="11 12">XHU 5031</strain>
    </source>
</reference>
<organism evidence="11 12">
    <name type="scientific">Myceligenerans salitolerans</name>
    <dbReference type="NCBI Taxonomy" id="1230528"/>
    <lineage>
        <taxon>Bacteria</taxon>
        <taxon>Bacillati</taxon>
        <taxon>Actinomycetota</taxon>
        <taxon>Actinomycetes</taxon>
        <taxon>Micrococcales</taxon>
        <taxon>Promicromonosporaceae</taxon>
        <taxon>Myceligenerans</taxon>
    </lineage>
</organism>
<evidence type="ECO:0000256" key="10">
    <source>
        <dbReference type="HAMAP-Rule" id="MF_00454"/>
    </source>
</evidence>
<dbReference type="EMBL" id="JAFMPK010000044">
    <property type="protein sequence ID" value="MBO0609771.1"/>
    <property type="molecule type" value="Genomic_DNA"/>
</dbReference>
<feature type="binding site" evidence="10">
    <location>
        <position position="80"/>
    </location>
    <ligand>
        <name>Na(+)</name>
        <dbReference type="ChEBI" id="CHEBI:29101"/>
        <note>structural</note>
    </ligand>
</feature>
<dbReference type="Proteomes" id="UP000664617">
    <property type="component" value="Unassembled WGS sequence"/>
</dbReference>
<proteinExistence type="inferred from homology"/>
<evidence type="ECO:0000256" key="7">
    <source>
        <dbReference type="ARBA" id="ARBA00035120"/>
    </source>
</evidence>